<proteinExistence type="inferred from homology"/>
<feature type="compositionally biased region" description="Acidic residues" evidence="2">
    <location>
        <begin position="245"/>
        <end position="256"/>
    </location>
</feature>
<feature type="domain" description="Protein phosphatase 1 regulatory subunit 15A/B C-terminal" evidence="3">
    <location>
        <begin position="280"/>
        <end position="346"/>
    </location>
</feature>
<evidence type="ECO:0000313" key="4">
    <source>
        <dbReference type="Ensembl" id="ENSDCDP00010050454.1"/>
    </source>
</evidence>
<dbReference type="Ensembl" id="ENSDCDT00010060876.1">
    <property type="protein sequence ID" value="ENSDCDP00010050454.1"/>
    <property type="gene ID" value="ENSDCDG00010029918.1"/>
</dbReference>
<dbReference type="PANTHER" id="PTHR16489">
    <property type="entry name" value="GH11727P"/>
    <property type="match status" value="1"/>
</dbReference>
<feature type="domain" description="Protein phosphatase 1 regulatory subunit 15A/B C-terminal" evidence="3">
    <location>
        <begin position="446"/>
        <end position="512"/>
    </location>
</feature>
<dbReference type="Proteomes" id="UP000694580">
    <property type="component" value="Chromosome 12"/>
</dbReference>
<reference evidence="4 5" key="1">
    <citation type="submission" date="2020-06" db="EMBL/GenBank/DDBJ databases">
        <authorList>
            <consortium name="Wellcome Sanger Institute Data Sharing"/>
        </authorList>
    </citation>
    <scope>NUCLEOTIDE SEQUENCE [LARGE SCALE GENOMIC DNA]</scope>
</reference>
<dbReference type="InterPro" id="IPR019523">
    <property type="entry name" value="Prot_Pase1_reg-su15A/B_C"/>
</dbReference>
<feature type="region of interest" description="Disordered" evidence="2">
    <location>
        <begin position="133"/>
        <end position="320"/>
    </location>
</feature>
<dbReference type="GO" id="GO:0034976">
    <property type="term" value="P:response to endoplasmic reticulum stress"/>
    <property type="evidence" value="ECO:0007669"/>
    <property type="project" value="TreeGrafter"/>
</dbReference>
<dbReference type="InterPro" id="IPR051254">
    <property type="entry name" value="PPP1R15"/>
</dbReference>
<evidence type="ECO:0000256" key="2">
    <source>
        <dbReference type="SAM" id="MobiDB-lite"/>
    </source>
</evidence>
<sequence>MGGCEEDVRAPAAAALLPDSHRITGASEEVQAPAARGYLSSARNFLSTVFTGTYNAPTQGPCRPVHGATWWGRGGAAPHSWLSVSLWNKEETAVTSPRRHHDRNTGDLCHPARVAAATQPSQLFVVRCEDENSKRGESAGPCCNKTAADKGGLHAARPESLSNPDRRADGARTATACSEVAVLTPDQDNGYSSLEEEQSGSRVCGMRRACEEEEEGGGASVQGAPAASVDVPNVPEEGQKRVEDSPSEVEEEEEDAPTARPPQCQNKAIAYIMGGPGSGESSSDSDFDSEDSSDFSEDCEEDASEDEDGDERDTTAVDEETERLWNSLCQNHDPYNPCNFTASLCTVAPLAPPQGVPASSPLSQADEDSWGEDEEDDGGCEVDEAENLQLWNAFISSADPYSPLNFQAPLRTQKPPHHTAVPQYKMNEAEDRLDSGFSEDAPLPGWTATRSKKVRFQEEVEEFYASSDEDRHGPWEEFARDRCRFQRRVQEVEERISFCLSPAFRRVVYDRLYPASF</sequence>
<evidence type="ECO:0000259" key="3">
    <source>
        <dbReference type="Pfam" id="PF10488"/>
    </source>
</evidence>
<keyword evidence="5" id="KW-1185">Reference proteome</keyword>
<dbReference type="Pfam" id="PF10488">
    <property type="entry name" value="PP1c_bdg"/>
    <property type="match status" value="3"/>
</dbReference>
<feature type="compositionally biased region" description="Acidic residues" evidence="2">
    <location>
        <begin position="283"/>
        <end position="320"/>
    </location>
</feature>
<reference evidence="4" key="2">
    <citation type="submission" date="2025-08" db="UniProtKB">
        <authorList>
            <consortium name="Ensembl"/>
        </authorList>
    </citation>
    <scope>IDENTIFICATION</scope>
</reference>
<feature type="region of interest" description="Disordered" evidence="2">
    <location>
        <begin position="352"/>
        <end position="379"/>
    </location>
</feature>
<name>A0AAY4DZ74_9TELE</name>
<reference evidence="4" key="3">
    <citation type="submission" date="2025-09" db="UniProtKB">
        <authorList>
            <consortium name="Ensembl"/>
        </authorList>
    </citation>
    <scope>IDENTIFICATION</scope>
</reference>
<gene>
    <name evidence="4" type="primary">ppp1r15b</name>
</gene>
<accession>A0AAY4DZ74</accession>
<evidence type="ECO:0000313" key="5">
    <source>
        <dbReference type="Proteomes" id="UP000694580"/>
    </source>
</evidence>
<dbReference type="GeneTree" id="ENSGT00940000154404"/>
<feature type="compositionally biased region" description="Acidic residues" evidence="2">
    <location>
        <begin position="365"/>
        <end position="379"/>
    </location>
</feature>
<dbReference type="GO" id="GO:0000164">
    <property type="term" value="C:protein phosphatase type 1 complex"/>
    <property type="evidence" value="ECO:0007669"/>
    <property type="project" value="TreeGrafter"/>
</dbReference>
<dbReference type="AlphaFoldDB" id="A0AAY4DZ74"/>
<evidence type="ECO:0000256" key="1">
    <source>
        <dbReference type="ARBA" id="ARBA00010161"/>
    </source>
</evidence>
<dbReference type="GO" id="GO:0019888">
    <property type="term" value="F:protein phosphatase regulator activity"/>
    <property type="evidence" value="ECO:0007669"/>
    <property type="project" value="TreeGrafter"/>
</dbReference>
<feature type="domain" description="Protein phosphatase 1 regulatory subunit 15A/B C-terminal" evidence="3">
    <location>
        <begin position="369"/>
        <end position="413"/>
    </location>
</feature>
<dbReference type="PANTHER" id="PTHR16489:SF11">
    <property type="entry name" value="PROTEIN PHOSPHATASE 1 REGULATORY SUBUNIT 15B"/>
    <property type="match status" value="1"/>
</dbReference>
<comment type="similarity">
    <text evidence="1">Belongs to the PPP1R15 family.</text>
</comment>
<organism evidence="4 5">
    <name type="scientific">Denticeps clupeoides</name>
    <name type="common">denticle herring</name>
    <dbReference type="NCBI Taxonomy" id="299321"/>
    <lineage>
        <taxon>Eukaryota</taxon>
        <taxon>Metazoa</taxon>
        <taxon>Chordata</taxon>
        <taxon>Craniata</taxon>
        <taxon>Vertebrata</taxon>
        <taxon>Euteleostomi</taxon>
        <taxon>Actinopterygii</taxon>
        <taxon>Neopterygii</taxon>
        <taxon>Teleostei</taxon>
        <taxon>Clupei</taxon>
        <taxon>Clupeiformes</taxon>
        <taxon>Denticipitoidei</taxon>
        <taxon>Denticipitidae</taxon>
        <taxon>Denticeps</taxon>
    </lineage>
</organism>
<dbReference type="GO" id="GO:0005783">
    <property type="term" value="C:endoplasmic reticulum"/>
    <property type="evidence" value="ECO:0007669"/>
    <property type="project" value="TreeGrafter"/>
</dbReference>
<protein>
    <recommendedName>
        <fullName evidence="3">Protein phosphatase 1 regulatory subunit 15A/B C-terminal domain-containing protein</fullName>
    </recommendedName>
</protein>
<dbReference type="GO" id="GO:0051246">
    <property type="term" value="P:regulation of protein metabolic process"/>
    <property type="evidence" value="ECO:0007669"/>
    <property type="project" value="UniProtKB-ARBA"/>
</dbReference>